<evidence type="ECO:0000313" key="2">
    <source>
        <dbReference type="EMBL" id="TDP92410.1"/>
    </source>
</evidence>
<organism evidence="2 3">
    <name type="scientific">Leucobacter luti</name>
    <dbReference type="NCBI Taxonomy" id="340320"/>
    <lineage>
        <taxon>Bacteria</taxon>
        <taxon>Bacillati</taxon>
        <taxon>Actinomycetota</taxon>
        <taxon>Actinomycetes</taxon>
        <taxon>Micrococcales</taxon>
        <taxon>Microbacteriaceae</taxon>
        <taxon>Leucobacter</taxon>
    </lineage>
</organism>
<keyword evidence="3" id="KW-1185">Reference proteome</keyword>
<evidence type="ECO:0008006" key="4">
    <source>
        <dbReference type="Google" id="ProtNLM"/>
    </source>
</evidence>
<name>A0A4R6RZ52_9MICO</name>
<dbReference type="EMBL" id="SNYA01000004">
    <property type="protein sequence ID" value="TDP92410.1"/>
    <property type="molecule type" value="Genomic_DNA"/>
</dbReference>
<feature type="transmembrane region" description="Helical" evidence="1">
    <location>
        <begin position="244"/>
        <end position="261"/>
    </location>
</feature>
<keyword evidence="1" id="KW-1133">Transmembrane helix</keyword>
<feature type="transmembrane region" description="Helical" evidence="1">
    <location>
        <begin position="21"/>
        <end position="38"/>
    </location>
</feature>
<reference evidence="2 3" key="1">
    <citation type="submission" date="2019-03" db="EMBL/GenBank/DDBJ databases">
        <title>Genomic analyses of the natural microbiome of Caenorhabditis elegans.</title>
        <authorList>
            <person name="Samuel B."/>
        </authorList>
    </citation>
    <scope>NUCLEOTIDE SEQUENCE [LARGE SCALE GENOMIC DNA]</scope>
    <source>
        <strain evidence="2 3">JUb18</strain>
    </source>
</reference>
<accession>A0A4R6RZ52</accession>
<feature type="transmembrane region" description="Helical" evidence="1">
    <location>
        <begin position="281"/>
        <end position="310"/>
    </location>
</feature>
<dbReference type="Proteomes" id="UP000295601">
    <property type="component" value="Unassembled WGS sequence"/>
</dbReference>
<sequence>MRFRSILHEIWRGLVTGTSRAGLFSLMFIVSTVGLMLLDFSAVRGIEQAAESFQRAGSSVFTVEANGRIDGGSCETLSELSGVRASGAVREVNEGVSIAALPSTVMPYFEVTSGFVSVIDAKWNGEPGVILSAQASEALSRERDDALLLADQSVSIAGTFDYPDDGRRAGLGYAMLAPTLPDLGSYDQCWIDVWPMNTQINHLLTLVVLPSEDQKESPKFSQLNSRLGAEFDGTVRFDSRNTKYAFIAATVVGAAMGYVSVRSRRLQHASALHAGMHRADLSAIVLGEALVWIVAGVLFGAAAIGCWLATGLGSDPTSVLILGARVLLWGCTGALSGVSVGLFATREQALFRYFKDR</sequence>
<evidence type="ECO:0000313" key="3">
    <source>
        <dbReference type="Proteomes" id="UP000295601"/>
    </source>
</evidence>
<proteinExistence type="predicted"/>
<gene>
    <name evidence="2" type="ORF">EDF62_1617</name>
</gene>
<protein>
    <recommendedName>
        <fullName evidence="4">ABC transport system permease protein</fullName>
    </recommendedName>
</protein>
<comment type="caution">
    <text evidence="2">The sequence shown here is derived from an EMBL/GenBank/DDBJ whole genome shotgun (WGS) entry which is preliminary data.</text>
</comment>
<keyword evidence="1" id="KW-0472">Membrane</keyword>
<dbReference type="AlphaFoldDB" id="A0A4R6RZ52"/>
<feature type="transmembrane region" description="Helical" evidence="1">
    <location>
        <begin position="322"/>
        <end position="345"/>
    </location>
</feature>
<evidence type="ECO:0000256" key="1">
    <source>
        <dbReference type="SAM" id="Phobius"/>
    </source>
</evidence>
<keyword evidence="1" id="KW-0812">Transmembrane</keyword>